<reference evidence="2" key="2">
    <citation type="submission" date="2015-08" db="UniProtKB">
        <authorList>
            <consortium name="WormBaseParasite"/>
        </authorList>
    </citation>
    <scope>IDENTIFICATION</scope>
</reference>
<keyword evidence="1" id="KW-1185">Reference proteome</keyword>
<dbReference type="WBParaSite" id="SVE_0596500.1">
    <property type="protein sequence ID" value="SVE_0596500.1"/>
    <property type="gene ID" value="SVE_0596500"/>
</dbReference>
<evidence type="ECO:0000313" key="1">
    <source>
        <dbReference type="Proteomes" id="UP000035680"/>
    </source>
</evidence>
<organism evidence="1 2">
    <name type="scientific">Strongyloides venezuelensis</name>
    <name type="common">Threadworm</name>
    <dbReference type="NCBI Taxonomy" id="75913"/>
    <lineage>
        <taxon>Eukaryota</taxon>
        <taxon>Metazoa</taxon>
        <taxon>Ecdysozoa</taxon>
        <taxon>Nematoda</taxon>
        <taxon>Chromadorea</taxon>
        <taxon>Rhabditida</taxon>
        <taxon>Tylenchina</taxon>
        <taxon>Panagrolaimomorpha</taxon>
        <taxon>Strongyloidoidea</taxon>
        <taxon>Strongyloididae</taxon>
        <taxon>Strongyloides</taxon>
    </lineage>
</organism>
<evidence type="ECO:0000313" key="2">
    <source>
        <dbReference type="WBParaSite" id="SVE_0596500.1"/>
    </source>
</evidence>
<protein>
    <submittedName>
        <fullName evidence="2">Uncharacterized protein</fullName>
    </submittedName>
</protein>
<reference evidence="1" key="1">
    <citation type="submission" date="2014-07" db="EMBL/GenBank/DDBJ databases">
        <authorList>
            <person name="Martin A.A"/>
            <person name="De Silva N."/>
        </authorList>
    </citation>
    <scope>NUCLEOTIDE SEQUENCE</scope>
</reference>
<proteinExistence type="predicted"/>
<dbReference type="AlphaFoldDB" id="A0A0K0FAV9"/>
<dbReference type="Proteomes" id="UP000035680">
    <property type="component" value="Unassembled WGS sequence"/>
</dbReference>
<accession>A0A0K0FAV9</accession>
<sequence>MSSDGRSVRHKTSKSTNSRIPKFIGSLFSKKKGSIRSNIKKVESQTEANKITKSMRRISLIMSLEDDVIDILRRFLDEAGNFNSIKKLLIHKFDGSFKIKDLRLKLDDVCFDVSNDMISQLSSICDMVDEAFQDNREKEKHNLKKYYIKNALRSINKSNIYVTACSDISKHIRDYIEHVNKAWRAEK</sequence>
<name>A0A0K0FAV9_STRVS</name>